<gene>
    <name evidence="2" type="ORF">C5750_10150</name>
</gene>
<accession>A0A2S9JQR5</accession>
<dbReference type="RefSeq" id="WP_105733728.1">
    <property type="nucleotide sequence ID" value="NZ_PVBT01000002.1"/>
</dbReference>
<reference evidence="2 3" key="1">
    <citation type="submission" date="2018-02" db="EMBL/GenBank/DDBJ databases">
        <title>The draft genome of Phyllobacterium myrsinacearum DSM5892.</title>
        <authorList>
            <person name="Li L."/>
            <person name="Liu L."/>
            <person name="Zhang X."/>
            <person name="Wang T."/>
        </authorList>
    </citation>
    <scope>NUCLEOTIDE SEQUENCE [LARGE SCALE GENOMIC DNA]</scope>
    <source>
        <strain evidence="2 3">DSM 5892</strain>
    </source>
</reference>
<comment type="caution">
    <text evidence="2">The sequence shown here is derived from an EMBL/GenBank/DDBJ whole genome shotgun (WGS) entry which is preliminary data.</text>
</comment>
<evidence type="ECO:0000313" key="3">
    <source>
        <dbReference type="Proteomes" id="UP000238563"/>
    </source>
</evidence>
<evidence type="ECO:0000313" key="2">
    <source>
        <dbReference type="EMBL" id="PRD55499.1"/>
    </source>
</evidence>
<evidence type="ECO:0000256" key="1">
    <source>
        <dbReference type="SAM" id="MobiDB-lite"/>
    </source>
</evidence>
<dbReference type="AlphaFoldDB" id="A0A2S9JQR5"/>
<dbReference type="Proteomes" id="UP000238563">
    <property type="component" value="Unassembled WGS sequence"/>
</dbReference>
<feature type="region of interest" description="Disordered" evidence="1">
    <location>
        <begin position="1"/>
        <end position="21"/>
    </location>
</feature>
<keyword evidence="3" id="KW-1185">Reference proteome</keyword>
<name>A0A2S9JQR5_9HYPH</name>
<organism evidence="2 3">
    <name type="scientific">Phyllobacterium myrsinacearum</name>
    <dbReference type="NCBI Taxonomy" id="28101"/>
    <lineage>
        <taxon>Bacteria</taxon>
        <taxon>Pseudomonadati</taxon>
        <taxon>Pseudomonadota</taxon>
        <taxon>Alphaproteobacteria</taxon>
        <taxon>Hyphomicrobiales</taxon>
        <taxon>Phyllobacteriaceae</taxon>
        <taxon>Phyllobacterium</taxon>
    </lineage>
</organism>
<protein>
    <submittedName>
        <fullName evidence="2">Uncharacterized protein</fullName>
    </submittedName>
</protein>
<dbReference type="EMBL" id="PVBT01000002">
    <property type="protein sequence ID" value="PRD55499.1"/>
    <property type="molecule type" value="Genomic_DNA"/>
</dbReference>
<proteinExistence type="predicted"/>
<sequence length="62" mass="6758">MGPTVKVLFERPAPASGPAPLVEPDPAGLAVLTTEEIPAGFLCALERNHTTDDRDPFQRWEE</sequence>